<dbReference type="AlphaFoldDB" id="A0A5P8W1F2"/>
<accession>A0A5P8W1F2</accession>
<dbReference type="Proteomes" id="UP000326678">
    <property type="component" value="Chromosome Gxm1"/>
</dbReference>
<evidence type="ECO:0000313" key="2">
    <source>
        <dbReference type="Proteomes" id="UP000326678"/>
    </source>
</evidence>
<name>A0A5P8W1F2_9NOSO</name>
<gene>
    <name evidence="1" type="ORF">GXM_04004</name>
</gene>
<proteinExistence type="predicted"/>
<evidence type="ECO:0000313" key="1">
    <source>
        <dbReference type="EMBL" id="QFS46523.1"/>
    </source>
</evidence>
<keyword evidence="2" id="KW-1185">Reference proteome</keyword>
<dbReference type="EMBL" id="CP045226">
    <property type="protein sequence ID" value="QFS46523.1"/>
    <property type="molecule type" value="Genomic_DNA"/>
</dbReference>
<organism evidence="1 2">
    <name type="scientific">Nostoc sphaeroides CCNUC1</name>
    <dbReference type="NCBI Taxonomy" id="2653204"/>
    <lineage>
        <taxon>Bacteria</taxon>
        <taxon>Bacillati</taxon>
        <taxon>Cyanobacteriota</taxon>
        <taxon>Cyanophyceae</taxon>
        <taxon>Nostocales</taxon>
        <taxon>Nostocaceae</taxon>
        <taxon>Nostoc</taxon>
    </lineage>
</organism>
<sequence>MQCNSAYIVGFTSEDNKSSPGKPRRTLKSDYLITQKLLNQIE</sequence>
<reference evidence="1 2" key="1">
    <citation type="submission" date="2019-10" db="EMBL/GenBank/DDBJ databases">
        <title>Genomic and transcriptomic insights into the perfect genentic adaptation of a filamentous nitrogen-fixing cyanobacterium to rice fields.</title>
        <authorList>
            <person name="Chen Z."/>
        </authorList>
    </citation>
    <scope>NUCLEOTIDE SEQUENCE [LARGE SCALE GENOMIC DNA]</scope>
    <source>
        <strain evidence="1">CCNUC1</strain>
    </source>
</reference>
<dbReference type="KEGG" id="nsh:GXM_04004"/>
<protein>
    <submittedName>
        <fullName evidence="1">Uncharacterized protein</fullName>
    </submittedName>
</protein>